<proteinExistence type="predicted"/>
<evidence type="ECO:0000259" key="1">
    <source>
        <dbReference type="PROSITE" id="PS51379"/>
    </source>
</evidence>
<dbReference type="Pfam" id="PF12837">
    <property type="entry name" value="Fer4_6"/>
    <property type="match status" value="1"/>
</dbReference>
<dbReference type="AlphaFoldDB" id="A0A0F9NUP9"/>
<name>A0A0F9NUP9_9ZZZZ</name>
<reference evidence="2" key="1">
    <citation type="journal article" date="2015" name="Nature">
        <title>Complex archaea that bridge the gap between prokaryotes and eukaryotes.</title>
        <authorList>
            <person name="Spang A."/>
            <person name="Saw J.H."/>
            <person name="Jorgensen S.L."/>
            <person name="Zaremba-Niedzwiedzka K."/>
            <person name="Martijn J."/>
            <person name="Lind A.E."/>
            <person name="van Eijk R."/>
            <person name="Schleper C."/>
            <person name="Guy L."/>
            <person name="Ettema T.J."/>
        </authorList>
    </citation>
    <scope>NUCLEOTIDE SEQUENCE</scope>
</reference>
<feature type="domain" description="4Fe-4S ferredoxin-type" evidence="1">
    <location>
        <begin position="13"/>
        <end position="34"/>
    </location>
</feature>
<dbReference type="InterPro" id="IPR017896">
    <property type="entry name" value="4Fe4S_Fe-S-bd"/>
</dbReference>
<protein>
    <recommendedName>
        <fullName evidence="1">4Fe-4S ferredoxin-type domain-containing protein</fullName>
    </recommendedName>
</protein>
<sequence length="34" mass="3640">MTVSQEKSLVKRKIIKIDEDLCNGCGNCVVACAA</sequence>
<comment type="caution">
    <text evidence="2">The sequence shown here is derived from an EMBL/GenBank/DDBJ whole genome shotgun (WGS) entry which is preliminary data.</text>
</comment>
<dbReference type="PROSITE" id="PS51379">
    <property type="entry name" value="4FE4S_FER_2"/>
    <property type="match status" value="1"/>
</dbReference>
<evidence type="ECO:0000313" key="2">
    <source>
        <dbReference type="EMBL" id="KKN15802.1"/>
    </source>
</evidence>
<dbReference type="SUPFAM" id="SSF54862">
    <property type="entry name" value="4Fe-4S ferredoxins"/>
    <property type="match status" value="1"/>
</dbReference>
<dbReference type="EMBL" id="LAZR01003675">
    <property type="protein sequence ID" value="KKN15802.1"/>
    <property type="molecule type" value="Genomic_DNA"/>
</dbReference>
<gene>
    <name evidence="2" type="ORF">LCGC14_0982240</name>
</gene>
<organism evidence="2">
    <name type="scientific">marine sediment metagenome</name>
    <dbReference type="NCBI Taxonomy" id="412755"/>
    <lineage>
        <taxon>unclassified sequences</taxon>
        <taxon>metagenomes</taxon>
        <taxon>ecological metagenomes</taxon>
    </lineage>
</organism>
<dbReference type="Gene3D" id="3.30.70.20">
    <property type="match status" value="1"/>
</dbReference>
<accession>A0A0F9NUP9</accession>